<organism evidence="1 2">
    <name type="scientific">Lyophyllum shimeji</name>
    <name type="common">Hon-shimeji</name>
    <name type="synonym">Tricholoma shimeji</name>
    <dbReference type="NCBI Taxonomy" id="47721"/>
    <lineage>
        <taxon>Eukaryota</taxon>
        <taxon>Fungi</taxon>
        <taxon>Dikarya</taxon>
        <taxon>Basidiomycota</taxon>
        <taxon>Agaricomycotina</taxon>
        <taxon>Agaricomycetes</taxon>
        <taxon>Agaricomycetidae</taxon>
        <taxon>Agaricales</taxon>
        <taxon>Tricholomatineae</taxon>
        <taxon>Lyophyllaceae</taxon>
        <taxon>Lyophyllum</taxon>
    </lineage>
</organism>
<dbReference type="Proteomes" id="UP001063166">
    <property type="component" value="Unassembled WGS sequence"/>
</dbReference>
<keyword evidence="2" id="KW-1185">Reference proteome</keyword>
<protein>
    <submittedName>
        <fullName evidence="1">Uncharacterized protein</fullName>
    </submittedName>
</protein>
<accession>A0A9P3PPC1</accession>
<evidence type="ECO:0000313" key="1">
    <source>
        <dbReference type="EMBL" id="GLB39598.1"/>
    </source>
</evidence>
<comment type="caution">
    <text evidence="1">The sequence shown here is derived from an EMBL/GenBank/DDBJ whole genome shotgun (WGS) entry which is preliminary data.</text>
</comment>
<reference evidence="1" key="1">
    <citation type="submission" date="2022-07" db="EMBL/GenBank/DDBJ databases">
        <title>The genome of Lyophyllum shimeji provides insight into the initial evolution of ectomycorrhizal fungal genome.</title>
        <authorList>
            <person name="Kobayashi Y."/>
            <person name="Shibata T."/>
            <person name="Hirakawa H."/>
            <person name="Shigenobu S."/>
            <person name="Nishiyama T."/>
            <person name="Yamada A."/>
            <person name="Hasebe M."/>
            <person name="Kawaguchi M."/>
        </authorList>
    </citation>
    <scope>NUCLEOTIDE SEQUENCE</scope>
    <source>
        <strain evidence="1">AT787</strain>
    </source>
</reference>
<evidence type="ECO:0000313" key="2">
    <source>
        <dbReference type="Proteomes" id="UP001063166"/>
    </source>
</evidence>
<name>A0A9P3PPC1_LYOSH</name>
<sequence length="176" mass="19627">MNTDGWAKGVRTGRCHHTRFCSTCWLRGTVLIATPPPFDTAAFAGRSASSNALSFLECRLYNNFDSALANTPVFLLPLIPQVGLTNWSLTSYPLSFPVSLTALANRKKHRSIRCLRKGASRHQSPSPHPTPSDLIPSFWPVVCHLPLLRWSLTVHLKPITIDSPFHFVRSLLHDDS</sequence>
<gene>
    <name evidence="1" type="ORF">LshimejAT787_0701080</name>
</gene>
<dbReference type="AlphaFoldDB" id="A0A9P3PPC1"/>
<proteinExistence type="predicted"/>
<dbReference type="EMBL" id="BRPK01000007">
    <property type="protein sequence ID" value="GLB39598.1"/>
    <property type="molecule type" value="Genomic_DNA"/>
</dbReference>